<dbReference type="PROSITE" id="PS50929">
    <property type="entry name" value="ABC_TM1F"/>
    <property type="match status" value="1"/>
</dbReference>
<name>A0ABM1W461_APLCA</name>
<evidence type="ECO:0000313" key="8">
    <source>
        <dbReference type="Proteomes" id="UP000694888"/>
    </source>
</evidence>
<dbReference type="InterPro" id="IPR011527">
    <property type="entry name" value="ABC1_TM_dom"/>
</dbReference>
<protein>
    <submittedName>
        <fullName evidence="9">ATP-dependent translocase ABCB1</fullName>
    </submittedName>
</protein>
<feature type="region of interest" description="Disordered" evidence="5">
    <location>
        <begin position="1"/>
        <end position="76"/>
    </location>
</feature>
<feature type="domain" description="ABC transmembrane type-1" evidence="7">
    <location>
        <begin position="99"/>
        <end position="274"/>
    </location>
</feature>
<dbReference type="Proteomes" id="UP000694888">
    <property type="component" value="Unplaced"/>
</dbReference>
<feature type="transmembrane region" description="Helical" evidence="6">
    <location>
        <begin position="153"/>
        <end position="176"/>
    </location>
</feature>
<reference evidence="9" key="1">
    <citation type="submission" date="2025-08" db="UniProtKB">
        <authorList>
            <consortium name="RefSeq"/>
        </authorList>
    </citation>
    <scope>IDENTIFICATION</scope>
</reference>
<sequence>MTKSYDLSGSHGDKNVSFSSSAALEPEAGPVATIKTTDLSEKTNGHSPDSQKLGDVGGKREAESGQDGKKSDDEDVKKRPATFGELFSFANCFDLFLIAIGVIAACAHGSSWPLLFLIFGDVTNDFVGYGKNNTNTSAAEMADQFEYNMTQYAITYVYIGIGVAVTTYAHVAFFQLTGERQTFRLRQKFFKSLLREEIAWYDKQQSGELTTRLADDLERVREGIGDKVGLSIQFLAQFLAGFILGFARGWKLTLVIMSLTPLLAIGAAVLGKVR</sequence>
<dbReference type="PANTHER" id="PTHR24222">
    <property type="entry name" value="ABC TRANSPORTER B FAMILY"/>
    <property type="match status" value="1"/>
</dbReference>
<feature type="transmembrane region" description="Helical" evidence="6">
    <location>
        <begin position="95"/>
        <end position="119"/>
    </location>
</feature>
<feature type="transmembrane region" description="Helical" evidence="6">
    <location>
        <begin position="252"/>
        <end position="271"/>
    </location>
</feature>
<comment type="subcellular location">
    <subcellularLocation>
        <location evidence="1">Membrane</location>
        <topology evidence="1">Multi-pass membrane protein</topology>
    </subcellularLocation>
</comment>
<keyword evidence="3 6" id="KW-1133">Transmembrane helix</keyword>
<dbReference type="InterPro" id="IPR036640">
    <property type="entry name" value="ABC1_TM_sf"/>
</dbReference>
<organism evidence="8 9">
    <name type="scientific">Aplysia californica</name>
    <name type="common">California sea hare</name>
    <dbReference type="NCBI Taxonomy" id="6500"/>
    <lineage>
        <taxon>Eukaryota</taxon>
        <taxon>Metazoa</taxon>
        <taxon>Spiralia</taxon>
        <taxon>Lophotrochozoa</taxon>
        <taxon>Mollusca</taxon>
        <taxon>Gastropoda</taxon>
        <taxon>Heterobranchia</taxon>
        <taxon>Euthyneura</taxon>
        <taxon>Tectipleura</taxon>
        <taxon>Aplysiida</taxon>
        <taxon>Aplysioidea</taxon>
        <taxon>Aplysiidae</taxon>
        <taxon>Aplysia</taxon>
    </lineage>
</organism>
<feature type="transmembrane region" description="Helical" evidence="6">
    <location>
        <begin position="228"/>
        <end position="246"/>
    </location>
</feature>
<gene>
    <name evidence="9" type="primary">LOC101853519</name>
</gene>
<evidence type="ECO:0000256" key="4">
    <source>
        <dbReference type="ARBA" id="ARBA00023136"/>
    </source>
</evidence>
<evidence type="ECO:0000256" key="5">
    <source>
        <dbReference type="SAM" id="MobiDB-lite"/>
    </source>
</evidence>
<accession>A0ABM1W461</accession>
<evidence type="ECO:0000259" key="7">
    <source>
        <dbReference type="PROSITE" id="PS50929"/>
    </source>
</evidence>
<evidence type="ECO:0000256" key="1">
    <source>
        <dbReference type="ARBA" id="ARBA00004141"/>
    </source>
</evidence>
<evidence type="ECO:0000256" key="2">
    <source>
        <dbReference type="ARBA" id="ARBA00022692"/>
    </source>
</evidence>
<keyword evidence="8" id="KW-1185">Reference proteome</keyword>
<keyword evidence="4 6" id="KW-0472">Membrane</keyword>
<evidence type="ECO:0000256" key="6">
    <source>
        <dbReference type="SAM" id="Phobius"/>
    </source>
</evidence>
<dbReference type="Pfam" id="PF00664">
    <property type="entry name" value="ABC_membrane"/>
    <property type="match status" value="1"/>
</dbReference>
<dbReference type="InterPro" id="IPR039421">
    <property type="entry name" value="Type_1_exporter"/>
</dbReference>
<dbReference type="RefSeq" id="XP_035829454.1">
    <property type="nucleotide sequence ID" value="XM_035973561.1"/>
</dbReference>
<feature type="compositionally biased region" description="Basic and acidic residues" evidence="5">
    <location>
        <begin position="57"/>
        <end position="76"/>
    </location>
</feature>
<dbReference type="GeneID" id="101853519"/>
<keyword evidence="2 6" id="KW-0812">Transmembrane</keyword>
<dbReference type="PANTHER" id="PTHR24222:SF76">
    <property type="entry name" value="MYCOBACTIN IMPORT ATP-BINDING_PERMEASE PROTEIN IRTB"/>
    <property type="match status" value="1"/>
</dbReference>
<dbReference type="CDD" id="cd18577">
    <property type="entry name" value="ABC_6TM_Pgp_ABCB1_D1_like"/>
    <property type="match status" value="1"/>
</dbReference>
<dbReference type="Gene3D" id="1.20.1560.10">
    <property type="entry name" value="ABC transporter type 1, transmembrane domain"/>
    <property type="match status" value="1"/>
</dbReference>
<proteinExistence type="predicted"/>
<evidence type="ECO:0000256" key="3">
    <source>
        <dbReference type="ARBA" id="ARBA00022989"/>
    </source>
</evidence>
<evidence type="ECO:0000313" key="9">
    <source>
        <dbReference type="RefSeq" id="XP_035829454.1"/>
    </source>
</evidence>
<dbReference type="SUPFAM" id="SSF90123">
    <property type="entry name" value="ABC transporter transmembrane region"/>
    <property type="match status" value="1"/>
</dbReference>